<evidence type="ECO:0000256" key="2">
    <source>
        <dbReference type="SAM" id="MobiDB-lite"/>
    </source>
</evidence>
<protein>
    <submittedName>
        <fullName evidence="3">Uncharacterized protein</fullName>
    </submittedName>
</protein>
<accession>A0AA39ZBI3</accession>
<feature type="region of interest" description="Disordered" evidence="2">
    <location>
        <begin position="17"/>
        <end position="121"/>
    </location>
</feature>
<reference evidence="3" key="1">
    <citation type="submission" date="2023-06" db="EMBL/GenBank/DDBJ databases">
        <title>Genome-scale phylogeny and comparative genomics of the fungal order Sordariales.</title>
        <authorList>
            <consortium name="Lawrence Berkeley National Laboratory"/>
            <person name="Hensen N."/>
            <person name="Bonometti L."/>
            <person name="Westerberg I."/>
            <person name="Brannstrom I.O."/>
            <person name="Guillou S."/>
            <person name="Cros-Aarteil S."/>
            <person name="Calhoun S."/>
            <person name="Haridas S."/>
            <person name="Kuo A."/>
            <person name="Mondo S."/>
            <person name="Pangilinan J."/>
            <person name="Riley R."/>
            <person name="Labutti K."/>
            <person name="Andreopoulos B."/>
            <person name="Lipzen A."/>
            <person name="Chen C."/>
            <person name="Yanf M."/>
            <person name="Daum C."/>
            <person name="Ng V."/>
            <person name="Clum A."/>
            <person name="Steindorff A."/>
            <person name="Ohm R."/>
            <person name="Martin F."/>
            <person name="Silar P."/>
            <person name="Natvig D."/>
            <person name="Lalanne C."/>
            <person name="Gautier V."/>
            <person name="Ament-Velasquez S.L."/>
            <person name="Kruys A."/>
            <person name="Hutchinson M.I."/>
            <person name="Powell A.J."/>
            <person name="Barry K."/>
            <person name="Miller A.N."/>
            <person name="Grigoriev I.V."/>
            <person name="Debuchy R."/>
            <person name="Gladieux P."/>
            <person name="Thoren M.H."/>
            <person name="Johannesson H."/>
        </authorList>
    </citation>
    <scope>NUCLEOTIDE SEQUENCE</scope>
    <source>
        <strain evidence="3">CBS 307.81</strain>
    </source>
</reference>
<comment type="caution">
    <text evidence="3">The sequence shown here is derived from an EMBL/GenBank/DDBJ whole genome shotgun (WGS) entry which is preliminary data.</text>
</comment>
<proteinExistence type="predicted"/>
<feature type="compositionally biased region" description="Low complexity" evidence="2">
    <location>
        <begin position="29"/>
        <end position="39"/>
    </location>
</feature>
<feature type="compositionally biased region" description="Polar residues" evidence="2">
    <location>
        <begin position="52"/>
        <end position="63"/>
    </location>
</feature>
<keyword evidence="4" id="KW-1185">Reference proteome</keyword>
<evidence type="ECO:0000313" key="4">
    <source>
        <dbReference type="Proteomes" id="UP001174997"/>
    </source>
</evidence>
<evidence type="ECO:0000256" key="1">
    <source>
        <dbReference type="SAM" id="Coils"/>
    </source>
</evidence>
<feature type="coiled-coil region" evidence="1">
    <location>
        <begin position="205"/>
        <end position="278"/>
    </location>
</feature>
<dbReference type="EMBL" id="JAULSY010000064">
    <property type="protein sequence ID" value="KAK0667923.1"/>
    <property type="molecule type" value="Genomic_DNA"/>
</dbReference>
<dbReference type="Proteomes" id="UP001174997">
    <property type="component" value="Unassembled WGS sequence"/>
</dbReference>
<evidence type="ECO:0000313" key="3">
    <source>
        <dbReference type="EMBL" id="KAK0667923.1"/>
    </source>
</evidence>
<sequence>MSTTSWFQRAKALQASLASPDDDRFYGTRKSSGRSSSQHSRPRDSDSYQDIGASQTSPHQSTWDRFKKKTKLGSPKEPSRGFDNGIIVIGGRSRTSFSGAEQPSRLGKRNPNPGRSSIVPPKHDTMAAVQITTSRLSMSPSPAIEQHLERVISAEQRNRKGSVVNGGIVTTTTALLQQVDSAIDTRTIPSPQPVPNSSIGADVPWQQAKDRINYLEQELLQAKRQFEHAQHEMAQRDHEIARLKEELSAARQVLPPEAAAYEEQLAGQNALIERLRAKAADSAGMAVEAPLGQSRLQVTESRILEAWRELAFEVHNFARCYLSVKDLGTRKLEQWAKARGDTLEGISPSYDRIALDKTASVWFVEAAIWKVLHGAVFVSSTTHGNACWAGRYQSTLEKLSMALVSSIGPSEPDKTRHFHQWKATTASLIYTLGPEATDAQDTILGVTDKLEELIDPFKTRLSMAAVREILCKIATKAIAFDEILCGQQSWYYLCYPDPRHNFDLDSEWAEVPEKERVTGHKVKFVIRPSLTRRGGRRGEGSYAERQVVDKWLVWV</sequence>
<name>A0AA39ZBI3_9PEZI</name>
<dbReference type="AlphaFoldDB" id="A0AA39ZBI3"/>
<gene>
    <name evidence="3" type="ORF">QBC41DRAFT_357008</name>
</gene>
<keyword evidence="1" id="KW-0175">Coiled coil</keyword>
<organism evidence="3 4">
    <name type="scientific">Cercophora samala</name>
    <dbReference type="NCBI Taxonomy" id="330535"/>
    <lineage>
        <taxon>Eukaryota</taxon>
        <taxon>Fungi</taxon>
        <taxon>Dikarya</taxon>
        <taxon>Ascomycota</taxon>
        <taxon>Pezizomycotina</taxon>
        <taxon>Sordariomycetes</taxon>
        <taxon>Sordariomycetidae</taxon>
        <taxon>Sordariales</taxon>
        <taxon>Lasiosphaeriaceae</taxon>
        <taxon>Cercophora</taxon>
    </lineage>
</organism>